<dbReference type="Pfam" id="PF12146">
    <property type="entry name" value="Hydrolase_4"/>
    <property type="match status" value="1"/>
</dbReference>
<evidence type="ECO:0000256" key="2">
    <source>
        <dbReference type="ARBA" id="ARBA00008645"/>
    </source>
</evidence>
<proteinExistence type="inferred from homology"/>
<name>A0A4R9K4X2_9LEPT</name>
<dbReference type="Proteomes" id="UP000297693">
    <property type="component" value="Unassembled WGS sequence"/>
</dbReference>
<organism evidence="6 7">
    <name type="scientific">Leptospira ognonensis</name>
    <dbReference type="NCBI Taxonomy" id="2484945"/>
    <lineage>
        <taxon>Bacteria</taxon>
        <taxon>Pseudomonadati</taxon>
        <taxon>Spirochaetota</taxon>
        <taxon>Spirochaetia</taxon>
        <taxon>Leptospirales</taxon>
        <taxon>Leptospiraceae</taxon>
        <taxon>Leptospira</taxon>
    </lineage>
</organism>
<comment type="caution">
    <text evidence="6">The sequence shown here is derived from an EMBL/GenBank/DDBJ whole genome shotgun (WGS) entry which is preliminary data.</text>
</comment>
<sequence>MSIWPNTFTREESTFVNKDGGKIFYQIYRPMSGAKRVLIVHHGFGEHSGRYSNLIDSFSNKEFVIYLLDARGHGRSDGRRGVVGHVSDFFADLNQLIGIAKQREGVKKITLLGHSMGAVISFLYTGIDNHQEDIDALITSGLAIKVQTDLMMEVKKGIGGFLANVLPTLTVPAGLDVNFLSHDKNVVEAYVNDPLVHGNISSYLGDFLLNCYELALNTAANIKIPIYMFHGKEDKIALATGSSDAFERVASIDKTLKLYDGLYHETMNELPKDRANVFKELVTWIDKH</sequence>
<feature type="domain" description="Serine aminopeptidase S33" evidence="5">
    <location>
        <begin position="34"/>
        <end position="270"/>
    </location>
</feature>
<reference evidence="6" key="1">
    <citation type="journal article" date="2019" name="PLoS Negl. Trop. Dis.">
        <title>Revisiting the worldwide diversity of Leptospira species in the environment.</title>
        <authorList>
            <person name="Vincent A.T."/>
            <person name="Schiettekatte O."/>
            <person name="Bourhy P."/>
            <person name="Veyrier F.J."/>
            <person name="Picardeau M."/>
        </authorList>
    </citation>
    <scope>NUCLEOTIDE SEQUENCE [LARGE SCALE GENOMIC DNA]</scope>
    <source>
        <strain evidence="6">201702476</strain>
    </source>
</reference>
<dbReference type="EC" id="3.1.1.23" evidence="3"/>
<keyword evidence="6" id="KW-0378">Hydrolase</keyword>
<keyword evidence="7" id="KW-1185">Reference proteome</keyword>
<dbReference type="PANTHER" id="PTHR11614">
    <property type="entry name" value="PHOSPHOLIPASE-RELATED"/>
    <property type="match status" value="1"/>
</dbReference>
<dbReference type="OrthoDB" id="9806902at2"/>
<accession>A0A4R9K4X2</accession>
<comment type="similarity">
    <text evidence="2">Belongs to the AB hydrolase superfamily.</text>
</comment>
<evidence type="ECO:0000256" key="4">
    <source>
        <dbReference type="ARBA" id="ARBA00071261"/>
    </source>
</evidence>
<evidence type="ECO:0000256" key="1">
    <source>
        <dbReference type="ARBA" id="ARBA00001613"/>
    </source>
</evidence>
<evidence type="ECO:0000259" key="5">
    <source>
        <dbReference type="Pfam" id="PF12146"/>
    </source>
</evidence>
<dbReference type="InterPro" id="IPR051044">
    <property type="entry name" value="MAG_DAG_Lipase"/>
</dbReference>
<evidence type="ECO:0000313" key="7">
    <source>
        <dbReference type="Proteomes" id="UP000297693"/>
    </source>
</evidence>
<comment type="catalytic activity">
    <reaction evidence="1">
        <text>Hydrolyzes glycerol monoesters of long-chain fatty acids.</text>
        <dbReference type="EC" id="3.1.1.23"/>
    </reaction>
</comment>
<evidence type="ECO:0000313" key="6">
    <source>
        <dbReference type="EMBL" id="TGL60224.1"/>
    </source>
</evidence>
<gene>
    <name evidence="6" type="ORF">EHQ58_06910</name>
</gene>
<dbReference type="RefSeq" id="WP_135623150.1">
    <property type="nucleotide sequence ID" value="NZ_RQGD01000022.1"/>
</dbReference>
<dbReference type="SUPFAM" id="SSF53474">
    <property type="entry name" value="alpha/beta-Hydrolases"/>
    <property type="match status" value="1"/>
</dbReference>
<dbReference type="FunFam" id="3.40.50.1820:FF:000117">
    <property type="entry name" value="Monoglyceride lipase, putative"/>
    <property type="match status" value="1"/>
</dbReference>
<evidence type="ECO:0000256" key="3">
    <source>
        <dbReference type="ARBA" id="ARBA00013254"/>
    </source>
</evidence>
<dbReference type="Gene3D" id="3.40.50.1820">
    <property type="entry name" value="alpha/beta hydrolase"/>
    <property type="match status" value="1"/>
</dbReference>
<dbReference type="AlphaFoldDB" id="A0A4R9K4X2"/>
<dbReference type="GO" id="GO:0047372">
    <property type="term" value="F:monoacylglycerol lipase activity"/>
    <property type="evidence" value="ECO:0007669"/>
    <property type="project" value="UniProtKB-EC"/>
</dbReference>
<dbReference type="InterPro" id="IPR022742">
    <property type="entry name" value="Hydrolase_4"/>
</dbReference>
<dbReference type="InterPro" id="IPR029058">
    <property type="entry name" value="AB_hydrolase_fold"/>
</dbReference>
<protein>
    <recommendedName>
        <fullName evidence="4">Monoacylglycerol lipase</fullName>
        <ecNumber evidence="3">3.1.1.23</ecNumber>
    </recommendedName>
</protein>
<dbReference type="EMBL" id="RQGD01000022">
    <property type="protein sequence ID" value="TGL60224.1"/>
    <property type="molecule type" value="Genomic_DNA"/>
</dbReference>